<feature type="transmembrane region" description="Helical" evidence="1">
    <location>
        <begin position="21"/>
        <end position="43"/>
    </location>
</feature>
<organism evidence="2 3">
    <name type="scientific">Triticum urartu</name>
    <name type="common">Red wild einkorn</name>
    <name type="synonym">Crithodium urartu</name>
    <dbReference type="NCBI Taxonomy" id="4572"/>
    <lineage>
        <taxon>Eukaryota</taxon>
        <taxon>Viridiplantae</taxon>
        <taxon>Streptophyta</taxon>
        <taxon>Embryophyta</taxon>
        <taxon>Tracheophyta</taxon>
        <taxon>Spermatophyta</taxon>
        <taxon>Magnoliopsida</taxon>
        <taxon>Liliopsida</taxon>
        <taxon>Poales</taxon>
        <taxon>Poaceae</taxon>
        <taxon>BOP clade</taxon>
        <taxon>Pooideae</taxon>
        <taxon>Triticodae</taxon>
        <taxon>Triticeae</taxon>
        <taxon>Triticinae</taxon>
        <taxon>Triticum</taxon>
    </lineage>
</organism>
<dbReference type="AlphaFoldDB" id="A0A8R7PQ64"/>
<dbReference type="EnsemblPlants" id="TuG1812G0300001414.01.T01">
    <property type="protein sequence ID" value="TuG1812G0300001414.01.T01.cds397510"/>
    <property type="gene ID" value="TuG1812G0300001414.01"/>
</dbReference>
<keyword evidence="1" id="KW-0472">Membrane</keyword>
<reference evidence="2" key="3">
    <citation type="submission" date="2022-06" db="UniProtKB">
        <authorList>
            <consortium name="EnsemblPlants"/>
        </authorList>
    </citation>
    <scope>IDENTIFICATION</scope>
</reference>
<name>A0A8R7PQ64_TRIUA</name>
<keyword evidence="1" id="KW-1133">Transmembrane helix</keyword>
<keyword evidence="1" id="KW-0812">Transmembrane</keyword>
<evidence type="ECO:0000313" key="2">
    <source>
        <dbReference type="EnsemblPlants" id="TuG1812G0300001414.01.T01.cds397510"/>
    </source>
</evidence>
<dbReference type="Gramene" id="TuG1812G0300001414.01.T01">
    <property type="protein sequence ID" value="TuG1812G0300001414.01.T01.cds397510"/>
    <property type="gene ID" value="TuG1812G0300001414.01"/>
</dbReference>
<sequence length="146" mass="16910">MKNAYFLYFLMQFELHVSLRKVVHTLILLSCALYYICMFFSFLEGIYSNLSSTTEVKYLINHSSKNMSSTNKVCLFMFVPDKGREATKATKGEPRDAELPCDVTGPPVYHVRYDAARRQALLLKEVRHERLLQRGTGLHEVQEQIL</sequence>
<evidence type="ECO:0000256" key="1">
    <source>
        <dbReference type="SAM" id="Phobius"/>
    </source>
</evidence>
<accession>A0A8R7PQ64</accession>
<proteinExistence type="predicted"/>
<reference evidence="2" key="2">
    <citation type="submission" date="2018-03" db="EMBL/GenBank/DDBJ databases">
        <title>The Triticum urartu genome reveals the dynamic nature of wheat genome evolution.</title>
        <authorList>
            <person name="Ling H."/>
            <person name="Ma B."/>
            <person name="Shi X."/>
            <person name="Liu H."/>
            <person name="Dong L."/>
            <person name="Sun H."/>
            <person name="Cao Y."/>
            <person name="Gao Q."/>
            <person name="Zheng S."/>
            <person name="Li Y."/>
            <person name="Yu Y."/>
            <person name="Du H."/>
            <person name="Qi M."/>
            <person name="Li Y."/>
            <person name="Yu H."/>
            <person name="Cui Y."/>
            <person name="Wang N."/>
            <person name="Chen C."/>
            <person name="Wu H."/>
            <person name="Zhao Y."/>
            <person name="Zhang J."/>
            <person name="Li Y."/>
            <person name="Zhou W."/>
            <person name="Zhang B."/>
            <person name="Hu W."/>
            <person name="Eijk M."/>
            <person name="Tang J."/>
            <person name="Witsenboer H."/>
            <person name="Zhao S."/>
            <person name="Li Z."/>
            <person name="Zhang A."/>
            <person name="Wang D."/>
            <person name="Liang C."/>
        </authorList>
    </citation>
    <scope>NUCLEOTIDE SEQUENCE [LARGE SCALE GENOMIC DNA]</scope>
    <source>
        <strain evidence="2">cv. G1812</strain>
    </source>
</reference>
<protein>
    <submittedName>
        <fullName evidence="2">Uncharacterized protein</fullName>
    </submittedName>
</protein>
<evidence type="ECO:0000313" key="3">
    <source>
        <dbReference type="Proteomes" id="UP000015106"/>
    </source>
</evidence>
<dbReference type="Proteomes" id="UP000015106">
    <property type="component" value="Chromosome 3"/>
</dbReference>
<keyword evidence="3" id="KW-1185">Reference proteome</keyword>
<reference evidence="3" key="1">
    <citation type="journal article" date="2013" name="Nature">
        <title>Draft genome of the wheat A-genome progenitor Triticum urartu.</title>
        <authorList>
            <person name="Ling H.Q."/>
            <person name="Zhao S."/>
            <person name="Liu D."/>
            <person name="Wang J."/>
            <person name="Sun H."/>
            <person name="Zhang C."/>
            <person name="Fan H."/>
            <person name="Li D."/>
            <person name="Dong L."/>
            <person name="Tao Y."/>
            <person name="Gao C."/>
            <person name="Wu H."/>
            <person name="Li Y."/>
            <person name="Cui Y."/>
            <person name="Guo X."/>
            <person name="Zheng S."/>
            <person name="Wang B."/>
            <person name="Yu K."/>
            <person name="Liang Q."/>
            <person name="Yang W."/>
            <person name="Lou X."/>
            <person name="Chen J."/>
            <person name="Feng M."/>
            <person name="Jian J."/>
            <person name="Zhang X."/>
            <person name="Luo G."/>
            <person name="Jiang Y."/>
            <person name="Liu J."/>
            <person name="Wang Z."/>
            <person name="Sha Y."/>
            <person name="Zhang B."/>
            <person name="Wu H."/>
            <person name="Tang D."/>
            <person name="Shen Q."/>
            <person name="Xue P."/>
            <person name="Zou S."/>
            <person name="Wang X."/>
            <person name="Liu X."/>
            <person name="Wang F."/>
            <person name="Yang Y."/>
            <person name="An X."/>
            <person name="Dong Z."/>
            <person name="Zhang K."/>
            <person name="Zhang X."/>
            <person name="Luo M.C."/>
            <person name="Dvorak J."/>
            <person name="Tong Y."/>
            <person name="Wang J."/>
            <person name="Yang H."/>
            <person name="Li Z."/>
            <person name="Wang D."/>
            <person name="Zhang A."/>
            <person name="Wang J."/>
        </authorList>
    </citation>
    <scope>NUCLEOTIDE SEQUENCE</scope>
    <source>
        <strain evidence="3">cv. G1812</strain>
    </source>
</reference>